<evidence type="ECO:0000259" key="1">
    <source>
        <dbReference type="PROSITE" id="PS01148"/>
    </source>
</evidence>
<name>A0A1L3ZUC0_9SPHN</name>
<dbReference type="PROSITE" id="PS01148">
    <property type="entry name" value="UPF0033"/>
    <property type="match status" value="1"/>
</dbReference>
<dbReference type="AlphaFoldDB" id="A0A1L3ZUC0"/>
<dbReference type="Proteomes" id="UP000182063">
    <property type="component" value="Chromosome"/>
</dbReference>
<dbReference type="InterPro" id="IPR036868">
    <property type="entry name" value="TusA-like_sf"/>
</dbReference>
<feature type="domain" description="UPF0033" evidence="1">
    <location>
        <begin position="7"/>
        <end position="31"/>
    </location>
</feature>
<dbReference type="EMBL" id="CP018221">
    <property type="protein sequence ID" value="API59246.1"/>
    <property type="molecule type" value="Genomic_DNA"/>
</dbReference>
<dbReference type="Gene3D" id="3.30.110.40">
    <property type="entry name" value="TusA-like domain"/>
    <property type="match status" value="1"/>
</dbReference>
<accession>A0A1L3ZUC0</accession>
<dbReference type="Pfam" id="PF01206">
    <property type="entry name" value="TusA"/>
    <property type="match status" value="1"/>
</dbReference>
<dbReference type="OrthoDB" id="9797551at2"/>
<protein>
    <recommendedName>
        <fullName evidence="1">UPF0033 domain-containing protein</fullName>
    </recommendedName>
</protein>
<sequence>MSAAAVIDARGLRCPWPALRLARAVRRAGGGCFELLAEDPAAARDIPRLAEEHGWEIEQLPADPPLLKWRINA</sequence>
<dbReference type="RefSeq" id="WP_072596795.1">
    <property type="nucleotide sequence ID" value="NZ_CP018221.1"/>
</dbReference>
<organism evidence="2 3">
    <name type="scientific">Tardibacter chloracetimidivorans</name>
    <dbReference type="NCBI Taxonomy" id="1921510"/>
    <lineage>
        <taxon>Bacteria</taxon>
        <taxon>Pseudomonadati</taxon>
        <taxon>Pseudomonadota</taxon>
        <taxon>Alphaproteobacteria</taxon>
        <taxon>Sphingomonadales</taxon>
        <taxon>Sphingomonadaceae</taxon>
        <taxon>Tardibacter</taxon>
    </lineage>
</organism>
<dbReference type="STRING" id="1921510.BSL82_07930"/>
<evidence type="ECO:0000313" key="3">
    <source>
        <dbReference type="Proteomes" id="UP000182063"/>
    </source>
</evidence>
<evidence type="ECO:0000313" key="2">
    <source>
        <dbReference type="EMBL" id="API59246.1"/>
    </source>
</evidence>
<keyword evidence="3" id="KW-1185">Reference proteome</keyword>
<dbReference type="KEGG" id="sphj:BSL82_07930"/>
<reference evidence="3" key="1">
    <citation type="submission" date="2016-11" db="EMBL/GenBank/DDBJ databases">
        <title>Complete Genome Sequence of alachlor-degrading Sphingomonas sp. strain JJ-A5.</title>
        <authorList>
            <person name="Lee H."/>
            <person name="Ka J.-O."/>
        </authorList>
    </citation>
    <scope>NUCLEOTIDE SEQUENCE [LARGE SCALE GENOMIC DNA]</scope>
    <source>
        <strain evidence="3">JJ-A5</strain>
    </source>
</reference>
<proteinExistence type="predicted"/>
<dbReference type="SUPFAM" id="SSF64307">
    <property type="entry name" value="SirA-like"/>
    <property type="match status" value="1"/>
</dbReference>
<gene>
    <name evidence="2" type="ORF">BSL82_07930</name>
</gene>
<dbReference type="InterPro" id="IPR001455">
    <property type="entry name" value="TusA-like"/>
</dbReference>
<dbReference type="CDD" id="cd00291">
    <property type="entry name" value="SirA_YedF_YeeD"/>
    <property type="match status" value="1"/>
</dbReference>